<proteinExistence type="predicted"/>
<accession>A0A426Z6L5</accession>
<protein>
    <submittedName>
        <fullName evidence="2">Uncharacterized protein</fullName>
    </submittedName>
</protein>
<sequence length="121" mass="13121">MVVPFASSEGTRSEAPKASVSRSSSSRVPSLIDAKSQRDIKVMKSCHDVVSVIGEEALGPIRECYNILEEYVLWAPSVEQRPYNAGSSEISISVDALVAGLRFSLHPTPKVVEDLSELDDT</sequence>
<gene>
    <name evidence="2" type="ORF">B296_00016718</name>
</gene>
<organism evidence="2 3">
    <name type="scientific">Ensete ventricosum</name>
    <name type="common">Abyssinian banana</name>
    <name type="synonym">Musa ensete</name>
    <dbReference type="NCBI Taxonomy" id="4639"/>
    <lineage>
        <taxon>Eukaryota</taxon>
        <taxon>Viridiplantae</taxon>
        <taxon>Streptophyta</taxon>
        <taxon>Embryophyta</taxon>
        <taxon>Tracheophyta</taxon>
        <taxon>Spermatophyta</taxon>
        <taxon>Magnoliopsida</taxon>
        <taxon>Liliopsida</taxon>
        <taxon>Zingiberales</taxon>
        <taxon>Musaceae</taxon>
        <taxon>Ensete</taxon>
    </lineage>
</organism>
<name>A0A426Z6L5_ENSVE</name>
<evidence type="ECO:0000313" key="3">
    <source>
        <dbReference type="Proteomes" id="UP000287651"/>
    </source>
</evidence>
<evidence type="ECO:0000256" key="1">
    <source>
        <dbReference type="SAM" id="MobiDB-lite"/>
    </source>
</evidence>
<feature type="compositionally biased region" description="Low complexity" evidence="1">
    <location>
        <begin position="16"/>
        <end position="30"/>
    </location>
</feature>
<dbReference type="EMBL" id="AMZH03008143">
    <property type="protein sequence ID" value="RRT59615.1"/>
    <property type="molecule type" value="Genomic_DNA"/>
</dbReference>
<dbReference type="AlphaFoldDB" id="A0A426Z6L5"/>
<comment type="caution">
    <text evidence="2">The sequence shown here is derived from an EMBL/GenBank/DDBJ whole genome shotgun (WGS) entry which is preliminary data.</text>
</comment>
<feature type="region of interest" description="Disordered" evidence="1">
    <location>
        <begin position="1"/>
        <end position="30"/>
    </location>
</feature>
<dbReference type="Proteomes" id="UP000287651">
    <property type="component" value="Unassembled WGS sequence"/>
</dbReference>
<evidence type="ECO:0000313" key="2">
    <source>
        <dbReference type="EMBL" id="RRT59615.1"/>
    </source>
</evidence>
<reference evidence="2 3" key="1">
    <citation type="journal article" date="2014" name="Agronomy (Basel)">
        <title>A Draft Genome Sequence for Ensete ventricosum, the Drought-Tolerant Tree Against Hunger.</title>
        <authorList>
            <person name="Harrison J."/>
            <person name="Moore K.A."/>
            <person name="Paszkiewicz K."/>
            <person name="Jones T."/>
            <person name="Grant M."/>
            <person name="Ambacheew D."/>
            <person name="Muzemil S."/>
            <person name="Studholme D.J."/>
        </authorList>
    </citation>
    <scope>NUCLEOTIDE SEQUENCE [LARGE SCALE GENOMIC DNA]</scope>
</reference>